<dbReference type="PANTHER" id="PTHR43409">
    <property type="entry name" value="ANAEROBIC MAGNESIUM-PROTOPORPHYRIN IX MONOMETHYL ESTER CYCLASE-RELATED"/>
    <property type="match status" value="1"/>
</dbReference>
<dbReference type="EMBL" id="CP000493">
    <property type="protein sequence ID" value="ABM81305.1"/>
    <property type="molecule type" value="Genomic_DNA"/>
</dbReference>
<dbReference type="Proteomes" id="UP000002593">
    <property type="component" value="Chromosome"/>
</dbReference>
<name>A2BMU4_HYPBU</name>
<dbReference type="GO" id="GO:0051536">
    <property type="term" value="F:iron-sulfur cluster binding"/>
    <property type="evidence" value="ECO:0007669"/>
    <property type="project" value="UniProtKB-KW"/>
</dbReference>
<comment type="cofactor">
    <cofactor evidence="1">
        <name>[4Fe-4S] cluster</name>
        <dbReference type="ChEBI" id="CHEBI:49883"/>
    </cofactor>
</comment>
<evidence type="ECO:0000256" key="2">
    <source>
        <dbReference type="ARBA" id="ARBA00022691"/>
    </source>
</evidence>
<dbReference type="SUPFAM" id="SSF102114">
    <property type="entry name" value="Radical SAM enzymes"/>
    <property type="match status" value="1"/>
</dbReference>
<organism evidence="6 7">
    <name type="scientific">Hyperthermus butylicus (strain DSM 5456 / JCM 9403 / PLM1-5)</name>
    <dbReference type="NCBI Taxonomy" id="415426"/>
    <lineage>
        <taxon>Archaea</taxon>
        <taxon>Thermoproteota</taxon>
        <taxon>Thermoprotei</taxon>
        <taxon>Desulfurococcales</taxon>
        <taxon>Pyrodictiaceae</taxon>
        <taxon>Hyperthermus</taxon>
    </lineage>
</organism>
<keyword evidence="4" id="KW-0408">Iron</keyword>
<evidence type="ECO:0000313" key="7">
    <source>
        <dbReference type="Proteomes" id="UP000002593"/>
    </source>
</evidence>
<dbReference type="GeneID" id="25393333"/>
<keyword evidence="5" id="KW-0411">Iron-sulfur</keyword>
<dbReference type="STRING" id="415426.Hbut_1481"/>
<dbReference type="SFLD" id="SFLDG01082">
    <property type="entry name" value="B12-binding_domain_containing"/>
    <property type="match status" value="1"/>
</dbReference>
<reference evidence="6 7" key="1">
    <citation type="journal article" date="2007" name="Archaea">
        <title>The genome of Hyperthermus butylicus: a sulfur-reducing, peptide fermenting, neutrophilic Crenarchaeote growing up to 108 degrees C.</title>
        <authorList>
            <person name="Brugger K."/>
            <person name="Chen L."/>
            <person name="Stark M."/>
            <person name="Zibat A."/>
            <person name="Redder P."/>
            <person name="Ruepp A."/>
            <person name="Awayez M."/>
            <person name="She Q."/>
            <person name="Garrett R.A."/>
            <person name="Klenk H.P."/>
        </authorList>
    </citation>
    <scope>NUCLEOTIDE SEQUENCE [LARGE SCALE GENOMIC DNA]</scope>
    <source>
        <strain evidence="7">DSM 5456 / JCM 9403 / PLM1-5</strain>
    </source>
</reference>
<keyword evidence="7" id="KW-1185">Reference proteome</keyword>
<dbReference type="InterPro" id="IPR023404">
    <property type="entry name" value="rSAM_horseshoe"/>
</dbReference>
<dbReference type="eggNOG" id="arCOG01356">
    <property type="taxonomic scope" value="Archaea"/>
</dbReference>
<dbReference type="Gene3D" id="3.80.30.20">
    <property type="entry name" value="tm_1862 like domain"/>
    <property type="match status" value="1"/>
</dbReference>
<dbReference type="GO" id="GO:0046872">
    <property type="term" value="F:metal ion binding"/>
    <property type="evidence" value="ECO:0007669"/>
    <property type="project" value="UniProtKB-KW"/>
</dbReference>
<dbReference type="KEGG" id="hbu:Hbut_1481"/>
<dbReference type="HOGENOM" id="CLU_2271007_0_0_2"/>
<sequence length="102" mass="12089">MRRENPGNVPNIAYMDENGVFNVTRIEMIDLDDYDPYVEEFKLYPPIELMRGCKSRCKFCQVPWLFKAKVQYRSVEKAIDVTKAYIRAGYRRIRFILPIGFA</sequence>
<keyword evidence="2" id="KW-0949">S-adenosyl-L-methionine</keyword>
<dbReference type="InterPro" id="IPR007197">
    <property type="entry name" value="rSAM"/>
</dbReference>
<evidence type="ECO:0000256" key="3">
    <source>
        <dbReference type="ARBA" id="ARBA00022723"/>
    </source>
</evidence>
<dbReference type="PANTHER" id="PTHR43409:SF17">
    <property type="entry name" value="METHYLTHIOTRANSFERASE MJ0865-RELATED"/>
    <property type="match status" value="1"/>
</dbReference>
<evidence type="ECO:0000256" key="4">
    <source>
        <dbReference type="ARBA" id="ARBA00023004"/>
    </source>
</evidence>
<dbReference type="InterPro" id="IPR058240">
    <property type="entry name" value="rSAM_sf"/>
</dbReference>
<dbReference type="OrthoDB" id="358785at2157"/>
<dbReference type="AlphaFoldDB" id="A2BMU4"/>
<dbReference type="SFLD" id="SFLDS00029">
    <property type="entry name" value="Radical_SAM"/>
    <property type="match status" value="1"/>
</dbReference>
<dbReference type="InterPro" id="IPR051198">
    <property type="entry name" value="BchE-like"/>
</dbReference>
<keyword evidence="3" id="KW-0479">Metal-binding</keyword>
<gene>
    <name evidence="6" type="ordered locus">Hbut_1481</name>
</gene>
<dbReference type="RefSeq" id="WP_011822623.1">
    <property type="nucleotide sequence ID" value="NC_008818.1"/>
</dbReference>
<protein>
    <submittedName>
        <fullName evidence="6">Uncharacterized protein</fullName>
    </submittedName>
</protein>
<evidence type="ECO:0000256" key="1">
    <source>
        <dbReference type="ARBA" id="ARBA00001966"/>
    </source>
</evidence>
<dbReference type="GO" id="GO:0003824">
    <property type="term" value="F:catalytic activity"/>
    <property type="evidence" value="ECO:0007669"/>
    <property type="project" value="InterPro"/>
</dbReference>
<evidence type="ECO:0000313" key="6">
    <source>
        <dbReference type="EMBL" id="ABM81305.1"/>
    </source>
</evidence>
<evidence type="ECO:0000256" key="5">
    <source>
        <dbReference type="ARBA" id="ARBA00023014"/>
    </source>
</evidence>
<accession>A2BMU4</accession>
<dbReference type="EnsemblBacteria" id="ABM81305">
    <property type="protein sequence ID" value="ABM81305"/>
    <property type="gene ID" value="Hbut_1481"/>
</dbReference>
<proteinExistence type="predicted"/>